<evidence type="ECO:0000256" key="2">
    <source>
        <dbReference type="ARBA" id="ARBA00022552"/>
    </source>
</evidence>
<feature type="binding site" evidence="6">
    <location>
        <position position="96"/>
    </location>
    <ligand>
        <name>S-adenosyl-L-methionine</name>
        <dbReference type="ChEBI" id="CHEBI:59789"/>
    </ligand>
</feature>
<keyword evidence="5 6" id="KW-0949">S-adenosyl-L-methionine</keyword>
<dbReference type="CDD" id="cd02440">
    <property type="entry name" value="AdoMet_MTases"/>
    <property type="match status" value="1"/>
</dbReference>
<evidence type="ECO:0000313" key="8">
    <source>
        <dbReference type="Proteomes" id="UP000672097"/>
    </source>
</evidence>
<dbReference type="SUPFAM" id="SSF53335">
    <property type="entry name" value="S-adenosyl-L-methionine-dependent methyltransferases"/>
    <property type="match status" value="1"/>
</dbReference>
<dbReference type="EMBL" id="JAGQDG010000001">
    <property type="protein sequence ID" value="MBQ0934364.1"/>
    <property type="molecule type" value="Genomic_DNA"/>
</dbReference>
<name>A0ABS5DTF2_9BURK</name>
<keyword evidence="1 6" id="KW-0963">Cytoplasm</keyword>
<accession>A0ABS5DTF2</accession>
<dbReference type="HAMAP" id="MF_00074">
    <property type="entry name" value="16SrRNA_methyltr_G"/>
    <property type="match status" value="1"/>
</dbReference>
<dbReference type="RefSeq" id="WP_210806148.1">
    <property type="nucleotide sequence ID" value="NZ_JAGQDG010000001.1"/>
</dbReference>
<comment type="caution">
    <text evidence="7">The sequence shown here is derived from an EMBL/GenBank/DDBJ whole genome shotgun (WGS) entry which is preliminary data.</text>
</comment>
<evidence type="ECO:0000256" key="6">
    <source>
        <dbReference type="HAMAP-Rule" id="MF_00074"/>
    </source>
</evidence>
<dbReference type="InterPro" id="IPR003682">
    <property type="entry name" value="rRNA_ssu_MeTfrase_G"/>
</dbReference>
<dbReference type="Gene3D" id="3.40.50.150">
    <property type="entry name" value="Vaccinia Virus protein VP39"/>
    <property type="match status" value="1"/>
</dbReference>
<dbReference type="NCBIfam" id="TIGR00138">
    <property type="entry name" value="rsmG_gidB"/>
    <property type="match status" value="1"/>
</dbReference>
<comment type="subcellular location">
    <subcellularLocation>
        <location evidence="6">Cytoplasm</location>
    </subcellularLocation>
</comment>
<keyword evidence="2 6" id="KW-0698">rRNA processing</keyword>
<dbReference type="PANTHER" id="PTHR31760">
    <property type="entry name" value="S-ADENOSYL-L-METHIONINE-DEPENDENT METHYLTRANSFERASES SUPERFAMILY PROTEIN"/>
    <property type="match status" value="1"/>
</dbReference>
<dbReference type="Proteomes" id="UP000672097">
    <property type="component" value="Unassembled WGS sequence"/>
</dbReference>
<feature type="binding site" evidence="6">
    <location>
        <begin position="142"/>
        <end position="143"/>
    </location>
    <ligand>
        <name>S-adenosyl-L-methionine</name>
        <dbReference type="ChEBI" id="CHEBI:59789"/>
    </ligand>
</feature>
<dbReference type="InterPro" id="IPR029063">
    <property type="entry name" value="SAM-dependent_MTases_sf"/>
</dbReference>
<keyword evidence="8" id="KW-1185">Reference proteome</keyword>
<feature type="binding site" evidence="6">
    <location>
        <position position="156"/>
    </location>
    <ligand>
        <name>S-adenosyl-L-methionine</name>
        <dbReference type="ChEBI" id="CHEBI:59789"/>
    </ligand>
</feature>
<comment type="catalytic activity">
    <reaction evidence="6">
        <text>guanosine(527) in 16S rRNA + S-adenosyl-L-methionine = N(7)-methylguanosine(527) in 16S rRNA + S-adenosyl-L-homocysteine</text>
        <dbReference type="Rhea" id="RHEA:42732"/>
        <dbReference type="Rhea" id="RHEA-COMP:10209"/>
        <dbReference type="Rhea" id="RHEA-COMP:10210"/>
        <dbReference type="ChEBI" id="CHEBI:57856"/>
        <dbReference type="ChEBI" id="CHEBI:59789"/>
        <dbReference type="ChEBI" id="CHEBI:74269"/>
        <dbReference type="ChEBI" id="CHEBI:74480"/>
        <dbReference type="EC" id="2.1.1.170"/>
    </reaction>
</comment>
<dbReference type="Pfam" id="PF02527">
    <property type="entry name" value="GidB"/>
    <property type="match status" value="1"/>
</dbReference>
<feature type="binding site" evidence="6">
    <location>
        <position position="91"/>
    </location>
    <ligand>
        <name>S-adenosyl-L-methionine</name>
        <dbReference type="ChEBI" id="CHEBI:59789"/>
    </ligand>
</feature>
<comment type="caution">
    <text evidence="6">Lacks conserved residue(s) required for the propagation of feature annotation.</text>
</comment>
<comment type="function">
    <text evidence="6">Specifically methylates the N7 position of guanine in position 527 of 16S rRNA.</text>
</comment>
<keyword evidence="4 6" id="KW-0808">Transferase</keyword>
<organism evidence="7 8">
    <name type="scientific">Ideonella paludis</name>
    <dbReference type="NCBI Taxonomy" id="1233411"/>
    <lineage>
        <taxon>Bacteria</taxon>
        <taxon>Pseudomonadati</taxon>
        <taxon>Pseudomonadota</taxon>
        <taxon>Betaproteobacteria</taxon>
        <taxon>Burkholderiales</taxon>
        <taxon>Sphaerotilaceae</taxon>
        <taxon>Ideonella</taxon>
    </lineage>
</organism>
<dbReference type="EC" id="2.1.1.170" evidence="6"/>
<evidence type="ECO:0000256" key="4">
    <source>
        <dbReference type="ARBA" id="ARBA00022679"/>
    </source>
</evidence>
<protein>
    <recommendedName>
        <fullName evidence="6">Ribosomal RNA small subunit methyltransferase G</fullName>
        <ecNumber evidence="6">2.1.1.170</ecNumber>
    </recommendedName>
    <alternativeName>
        <fullName evidence="6">16S rRNA 7-methylguanosine methyltransferase</fullName>
        <shortName evidence="6">16S rRNA m7G methyltransferase</shortName>
    </alternativeName>
</protein>
<keyword evidence="3 6" id="KW-0489">Methyltransferase</keyword>
<comment type="similarity">
    <text evidence="6">Belongs to the methyltransferase superfamily. RNA methyltransferase RsmG family.</text>
</comment>
<proteinExistence type="inferred from homology"/>
<dbReference type="PANTHER" id="PTHR31760:SF0">
    <property type="entry name" value="S-ADENOSYL-L-METHIONINE-DEPENDENT METHYLTRANSFERASES SUPERFAMILY PROTEIN"/>
    <property type="match status" value="1"/>
</dbReference>
<evidence type="ECO:0000256" key="3">
    <source>
        <dbReference type="ARBA" id="ARBA00022603"/>
    </source>
</evidence>
<gene>
    <name evidence="6 7" type="primary">rsmG</name>
    <name evidence="7" type="ORF">KAK11_03410</name>
</gene>
<evidence type="ECO:0000313" key="7">
    <source>
        <dbReference type="EMBL" id="MBQ0934364.1"/>
    </source>
</evidence>
<evidence type="ECO:0000256" key="5">
    <source>
        <dbReference type="ARBA" id="ARBA00022691"/>
    </source>
</evidence>
<reference evidence="7 8" key="1">
    <citation type="submission" date="2021-04" db="EMBL/GenBank/DDBJ databases">
        <title>The genome sequence of type strain Ideonella paludis KCTC 32238.</title>
        <authorList>
            <person name="Liu Y."/>
        </authorList>
    </citation>
    <scope>NUCLEOTIDE SEQUENCE [LARGE SCALE GENOMIC DNA]</scope>
    <source>
        <strain evidence="7 8">KCTC 32238</strain>
    </source>
</reference>
<dbReference type="PIRSF" id="PIRSF003078">
    <property type="entry name" value="GidB"/>
    <property type="match status" value="1"/>
</dbReference>
<evidence type="ECO:0000256" key="1">
    <source>
        <dbReference type="ARBA" id="ARBA00022490"/>
    </source>
</evidence>
<sequence>MTETSSLPPHPQRAGLAQGLNDLGLSLPEATQAQLLAYLDLLGRWNKVYNLTAVRRPEEMLVQHLLDCLTVVPPMSRALAALAAPRILDVGSGGGLPGVVLAILNPSWQVACVDTVGKKASFIRQVAAELGLKNLQALHARVETLDGPGYDMITSRAFASLEDFVSLTASLLAPGGFWCAMKAKLTSEEKAAVAADVFHVEPLQVPQLDAERCLVWMRPR</sequence>